<dbReference type="PANTHER" id="PTHR12526">
    <property type="entry name" value="GLYCOSYLTRANSFERASE"/>
    <property type="match status" value="1"/>
</dbReference>
<dbReference type="RefSeq" id="WP_308866418.1">
    <property type="nucleotide sequence ID" value="NZ_JAVFWO010000001.1"/>
</dbReference>
<dbReference type="SUPFAM" id="SSF53756">
    <property type="entry name" value="UDP-Glycosyltransferase/glycogen phosphorylase"/>
    <property type="match status" value="1"/>
</dbReference>
<feature type="region of interest" description="Disordered" evidence="1">
    <location>
        <begin position="91"/>
        <end position="112"/>
    </location>
</feature>
<keyword evidence="3" id="KW-1185">Reference proteome</keyword>
<proteinExistence type="predicted"/>
<name>A0ABU0YZQ5_9MICO</name>
<dbReference type="EC" id="2.4.-.-" evidence="2"/>
<dbReference type="Proteomes" id="UP001235133">
    <property type="component" value="Unassembled WGS sequence"/>
</dbReference>
<sequence>MSDAALFAALPCRRQLAVTWGIPDRYGGMTAALLHRSRLFARAGATVDVVTFDPRPDYPAVRALLEERGELAGGVGLRNIYEDFRAGIRTSRTPPSGRAATDFTGRPPDDVDTAATGSTRRWIDDGVVTRVEHLRVDGSLAVLEELPHPDAPTRAVTAFDAHGRPTASWPSLRRFRFAWLDAVIAGEPTVAVVDSKVAARSLQHYRRAHVTRIHLVHGAHHDGAGRLTASRRELFEHLDRWDAVGFLTERQQAAAIAQLGDTGGLHVVHNAVTVPERMPELPPDRLHGVIACRLSSLKRVDHALEVIVRVRAGGVPVTAEIVGDGPARPRLEKEAVRLGLADAVRFSGYLPNAAGHFARGAWTLLTSRSEGESLSLLEAMGSGCVPVAYDIPYGPAEVIRSGRTGHLVPDGDIDAAAAALTALCGLGDDAYAAVRRNARRVAQGYSDEAVLARWAEVQQAAVDRHAETERRTRRSILRRAVGRAVRVSRGAVRALRGSTPHRR</sequence>
<evidence type="ECO:0000256" key="1">
    <source>
        <dbReference type="SAM" id="MobiDB-lite"/>
    </source>
</evidence>
<dbReference type="EMBL" id="JAVFWO010000001">
    <property type="protein sequence ID" value="MDQ7877016.1"/>
    <property type="molecule type" value="Genomic_DNA"/>
</dbReference>
<keyword evidence="2" id="KW-0328">Glycosyltransferase</keyword>
<dbReference type="Pfam" id="PF13692">
    <property type="entry name" value="Glyco_trans_1_4"/>
    <property type="match status" value="1"/>
</dbReference>
<keyword evidence="2" id="KW-0808">Transferase</keyword>
<organism evidence="2 3">
    <name type="scientific">Microbacterium psychrotolerans</name>
    <dbReference type="NCBI Taxonomy" id="3068321"/>
    <lineage>
        <taxon>Bacteria</taxon>
        <taxon>Bacillati</taxon>
        <taxon>Actinomycetota</taxon>
        <taxon>Actinomycetes</taxon>
        <taxon>Micrococcales</taxon>
        <taxon>Microbacteriaceae</taxon>
        <taxon>Microbacterium</taxon>
    </lineage>
</organism>
<dbReference type="GO" id="GO:0016757">
    <property type="term" value="F:glycosyltransferase activity"/>
    <property type="evidence" value="ECO:0007669"/>
    <property type="project" value="UniProtKB-KW"/>
</dbReference>
<accession>A0ABU0YZQ5</accession>
<evidence type="ECO:0000313" key="2">
    <source>
        <dbReference type="EMBL" id="MDQ7877016.1"/>
    </source>
</evidence>
<comment type="caution">
    <text evidence="2">The sequence shown here is derived from an EMBL/GenBank/DDBJ whole genome shotgun (WGS) entry which is preliminary data.</text>
</comment>
<dbReference type="Gene3D" id="3.40.50.2000">
    <property type="entry name" value="Glycogen Phosphorylase B"/>
    <property type="match status" value="3"/>
</dbReference>
<gene>
    <name evidence="2" type="ORF">Q9R08_03410</name>
</gene>
<evidence type="ECO:0000313" key="3">
    <source>
        <dbReference type="Proteomes" id="UP001235133"/>
    </source>
</evidence>
<protein>
    <submittedName>
        <fullName evidence="2">Glycosyltransferase</fullName>
        <ecNumber evidence="2">2.4.-.-</ecNumber>
    </submittedName>
</protein>
<reference evidence="2 3" key="1">
    <citation type="submission" date="2023-08" db="EMBL/GenBank/DDBJ databases">
        <title>Microbacterium psychrotolerans sp. nov., a psychrotolerant bacterium isolated from soil in Heilongjiang Province, China.</title>
        <authorList>
            <person name="An P."/>
            <person name="Zhao D."/>
            <person name="Xiang H."/>
        </authorList>
    </citation>
    <scope>NUCLEOTIDE SEQUENCE [LARGE SCALE GENOMIC DNA]</scope>
    <source>
        <strain evidence="2 3">QXD-8</strain>
    </source>
</reference>